<evidence type="ECO:0008006" key="4">
    <source>
        <dbReference type="Google" id="ProtNLM"/>
    </source>
</evidence>
<dbReference type="InterPro" id="IPR000225">
    <property type="entry name" value="Armadillo"/>
</dbReference>
<dbReference type="InterPro" id="IPR016024">
    <property type="entry name" value="ARM-type_fold"/>
</dbReference>
<evidence type="ECO:0000313" key="2">
    <source>
        <dbReference type="EMBL" id="KAK7100911.1"/>
    </source>
</evidence>
<reference evidence="2 3" key="1">
    <citation type="submission" date="2024-02" db="EMBL/GenBank/DDBJ databases">
        <title>Chromosome-scale genome assembly of the rough periwinkle Littorina saxatilis.</title>
        <authorList>
            <person name="De Jode A."/>
            <person name="Faria R."/>
            <person name="Formenti G."/>
            <person name="Sims Y."/>
            <person name="Smith T.P."/>
            <person name="Tracey A."/>
            <person name="Wood J.M.D."/>
            <person name="Zagrodzka Z.B."/>
            <person name="Johannesson K."/>
            <person name="Butlin R.K."/>
            <person name="Leder E.H."/>
        </authorList>
    </citation>
    <scope>NUCLEOTIDE SEQUENCE [LARGE SCALE GENOMIC DNA]</scope>
    <source>
        <strain evidence="2">Snail1</strain>
        <tissue evidence="2">Muscle</tissue>
    </source>
</reference>
<dbReference type="EMBL" id="JBAMIC010000011">
    <property type="protein sequence ID" value="KAK7100911.1"/>
    <property type="molecule type" value="Genomic_DNA"/>
</dbReference>
<proteinExistence type="predicted"/>
<dbReference type="Proteomes" id="UP001374579">
    <property type="component" value="Unassembled WGS sequence"/>
</dbReference>
<name>A0AAN9B971_9CAEN</name>
<dbReference type="Pfam" id="PF00514">
    <property type="entry name" value="Arm"/>
    <property type="match status" value="1"/>
</dbReference>
<dbReference type="SUPFAM" id="SSF48371">
    <property type="entry name" value="ARM repeat"/>
    <property type="match status" value="1"/>
</dbReference>
<protein>
    <recommendedName>
        <fullName evidence="4">Armadillo repeat-containing protein 7</fullName>
    </recommendedName>
</protein>
<dbReference type="PANTHER" id="PTHR46263">
    <property type="entry name" value="ARMADILLO REPEAT-CONTAINING PROTEIN 7"/>
    <property type="match status" value="1"/>
</dbReference>
<dbReference type="AlphaFoldDB" id="A0AAN9B971"/>
<sequence length="205" mass="22899">MFSTKEYLERKTGPDGVDRFNYLQALVTEYQDTEEGDYKQQVLANLANFAYDPINYAFMRELNILDLFLDSLEEQDEKLVEFGLGGLCNACLDKENKAHILENGGVPLVIKCLSSASEETVMSAITTLMYLVTPQSQAEITSLPVVECMLRFAACPNTRLSNLATVFLEDYCSQDQIQAAQELQQQMSIQHGPAQPSDETSLDTS</sequence>
<dbReference type="Gene3D" id="1.25.10.10">
    <property type="entry name" value="Leucine-rich Repeat Variant"/>
    <property type="match status" value="1"/>
</dbReference>
<dbReference type="InterPro" id="IPR011989">
    <property type="entry name" value="ARM-like"/>
</dbReference>
<keyword evidence="3" id="KW-1185">Reference proteome</keyword>
<feature type="region of interest" description="Disordered" evidence="1">
    <location>
        <begin position="183"/>
        <end position="205"/>
    </location>
</feature>
<evidence type="ECO:0000313" key="3">
    <source>
        <dbReference type="Proteomes" id="UP001374579"/>
    </source>
</evidence>
<evidence type="ECO:0000256" key="1">
    <source>
        <dbReference type="SAM" id="MobiDB-lite"/>
    </source>
</evidence>
<accession>A0AAN9B971</accession>
<gene>
    <name evidence="2" type="ORF">V1264_023774</name>
</gene>
<comment type="caution">
    <text evidence="2">The sequence shown here is derived from an EMBL/GenBank/DDBJ whole genome shotgun (WGS) entry which is preliminary data.</text>
</comment>
<dbReference type="SMART" id="SM00185">
    <property type="entry name" value="ARM"/>
    <property type="match status" value="2"/>
</dbReference>
<dbReference type="InterPro" id="IPR042462">
    <property type="entry name" value="ARMC7"/>
</dbReference>
<dbReference type="PANTHER" id="PTHR46263:SF1">
    <property type="entry name" value="ARMADILLO REPEAT-CONTAINING PROTEIN 7"/>
    <property type="match status" value="1"/>
</dbReference>
<organism evidence="2 3">
    <name type="scientific">Littorina saxatilis</name>
    <dbReference type="NCBI Taxonomy" id="31220"/>
    <lineage>
        <taxon>Eukaryota</taxon>
        <taxon>Metazoa</taxon>
        <taxon>Spiralia</taxon>
        <taxon>Lophotrochozoa</taxon>
        <taxon>Mollusca</taxon>
        <taxon>Gastropoda</taxon>
        <taxon>Caenogastropoda</taxon>
        <taxon>Littorinimorpha</taxon>
        <taxon>Littorinoidea</taxon>
        <taxon>Littorinidae</taxon>
        <taxon>Littorina</taxon>
    </lineage>
</organism>